<reference evidence="2" key="2">
    <citation type="submission" date="2020-05" db="EMBL/GenBank/DDBJ databases">
        <authorList>
            <person name="Kim H.-S."/>
            <person name="Proctor R.H."/>
            <person name="Brown D.W."/>
        </authorList>
    </citation>
    <scope>NUCLEOTIDE SEQUENCE</scope>
    <source>
        <strain evidence="2">NRRL 20472</strain>
    </source>
</reference>
<dbReference type="AlphaFoldDB" id="A0A8H4XAN9"/>
<dbReference type="GO" id="GO:0016491">
    <property type="term" value="F:oxidoreductase activity"/>
    <property type="evidence" value="ECO:0007669"/>
    <property type="project" value="InterPro"/>
</dbReference>
<comment type="caution">
    <text evidence="2">The sequence shown here is derived from an EMBL/GenBank/DDBJ whole genome shotgun (WGS) entry which is preliminary data.</text>
</comment>
<dbReference type="Pfam" id="PF13450">
    <property type="entry name" value="NAD_binding_8"/>
    <property type="match status" value="1"/>
</dbReference>
<name>A0A8H4XAN9_9HYPO</name>
<protein>
    <recommendedName>
        <fullName evidence="1">Amine oxidase domain-containing protein</fullName>
    </recommendedName>
</protein>
<dbReference type="EMBL" id="JABEXW010000236">
    <property type="protein sequence ID" value="KAF4967430.1"/>
    <property type="molecule type" value="Genomic_DNA"/>
</dbReference>
<dbReference type="Gene3D" id="3.90.660.20">
    <property type="entry name" value="Protoporphyrinogen oxidase, mitochondrial, domain 2"/>
    <property type="match status" value="1"/>
</dbReference>
<gene>
    <name evidence="2" type="ORF">FSARC_5003</name>
</gene>
<feature type="domain" description="Amine oxidase" evidence="1">
    <location>
        <begin position="183"/>
        <end position="322"/>
    </location>
</feature>
<proteinExistence type="predicted"/>
<dbReference type="PANTHER" id="PTHR42923:SF42">
    <property type="entry name" value="AMINE OXIDASE DOMAIN-CONTAINING PROTEIN"/>
    <property type="match status" value="1"/>
</dbReference>
<dbReference type="Proteomes" id="UP000622797">
    <property type="component" value="Unassembled WGS sequence"/>
</dbReference>
<dbReference type="OrthoDB" id="5977668at2759"/>
<evidence type="ECO:0000313" key="3">
    <source>
        <dbReference type="Proteomes" id="UP000622797"/>
    </source>
</evidence>
<dbReference type="InterPro" id="IPR050464">
    <property type="entry name" value="Zeta_carotene_desat/Oxidored"/>
</dbReference>
<sequence length="493" mass="54569">MDKKSTVSDRHDGSPKCRVAIIGTGLAGLTTAYLLKSDERKHYGVTLFEQADHFSFDSASVTINNDKTNDAERIDLPMRASAGGYYHHLMRMYQHLRVPLHPIRFLFVFAKASATADGTIPQKGDARESYFIHASNLHQTPPPWPGNRGVIPHIIEILYLIVCQFWFTLACFLVAPLDTTTTSKHSESVAEYLERIRLPRRYATHYLLPLLSGVSTCTHDELLQFPASDIVNYKKLSHGQQHYAVCGGVSQVQARLTEGLQDVKLNSRVTEAVPQADGTVLVRWQSTVDLSGRVFEQAFDRVVLSVSPDVAGRIFKPLRPTLEKLPTRHVESSVLKPEHSWISVINSDSARRSIACMHHSAGTSSAQTMTLRSLFPDTGSARTEALHTMPSGVVVSTCPLHEAAQPGTINKARFIRTLRSIESRALVQELMGTSVDGKKSEADMAKPWVNGQDNIWIAGAWCWDGMVLLEGCIVSAMRVATDFGVAIPWEKGQ</sequence>
<organism evidence="2 3">
    <name type="scientific">Fusarium sarcochroum</name>
    <dbReference type="NCBI Taxonomy" id="1208366"/>
    <lineage>
        <taxon>Eukaryota</taxon>
        <taxon>Fungi</taxon>
        <taxon>Dikarya</taxon>
        <taxon>Ascomycota</taxon>
        <taxon>Pezizomycotina</taxon>
        <taxon>Sordariomycetes</taxon>
        <taxon>Hypocreomycetidae</taxon>
        <taxon>Hypocreales</taxon>
        <taxon>Nectriaceae</taxon>
        <taxon>Fusarium</taxon>
        <taxon>Fusarium lateritium species complex</taxon>
    </lineage>
</organism>
<dbReference type="Gene3D" id="1.10.3110.10">
    <property type="entry name" value="protoporphyrinogen ix oxidase, domain 3"/>
    <property type="match status" value="1"/>
</dbReference>
<reference evidence="2" key="1">
    <citation type="journal article" date="2020" name="BMC Genomics">
        <title>Correction to: Identification and distribution of gene clusters required for synthesis of sphingolipid metabolism inhibitors in diverse species of the filamentous fungus Fusarium.</title>
        <authorList>
            <person name="Kim H.S."/>
            <person name="Lohmar J.M."/>
            <person name="Busman M."/>
            <person name="Brown D.W."/>
            <person name="Naumann T.A."/>
            <person name="Divon H.H."/>
            <person name="Lysoe E."/>
            <person name="Uhlig S."/>
            <person name="Proctor R.H."/>
        </authorList>
    </citation>
    <scope>NUCLEOTIDE SEQUENCE</scope>
    <source>
        <strain evidence="2">NRRL 20472</strain>
    </source>
</reference>
<dbReference type="InterPro" id="IPR036188">
    <property type="entry name" value="FAD/NAD-bd_sf"/>
</dbReference>
<accession>A0A8H4XAN9</accession>
<evidence type="ECO:0000313" key="2">
    <source>
        <dbReference type="EMBL" id="KAF4967430.1"/>
    </source>
</evidence>
<dbReference type="Pfam" id="PF01593">
    <property type="entry name" value="Amino_oxidase"/>
    <property type="match status" value="1"/>
</dbReference>
<evidence type="ECO:0000259" key="1">
    <source>
        <dbReference type="Pfam" id="PF01593"/>
    </source>
</evidence>
<dbReference type="InterPro" id="IPR002937">
    <property type="entry name" value="Amino_oxidase"/>
</dbReference>
<dbReference type="Gene3D" id="3.50.50.60">
    <property type="entry name" value="FAD/NAD(P)-binding domain"/>
    <property type="match status" value="2"/>
</dbReference>
<dbReference type="PANTHER" id="PTHR42923">
    <property type="entry name" value="PROTOPORPHYRINOGEN OXIDASE"/>
    <property type="match status" value="1"/>
</dbReference>
<keyword evidence="3" id="KW-1185">Reference proteome</keyword>
<dbReference type="SUPFAM" id="SSF51905">
    <property type="entry name" value="FAD/NAD(P)-binding domain"/>
    <property type="match status" value="1"/>
</dbReference>